<dbReference type="PROSITE" id="PS00383">
    <property type="entry name" value="TYR_PHOSPHATASE_1"/>
    <property type="match status" value="1"/>
</dbReference>
<accession>A0A8S3TRJ6</accession>
<organism evidence="9 10">
    <name type="scientific">Mytilus edulis</name>
    <name type="common">Blue mussel</name>
    <dbReference type="NCBI Taxonomy" id="6550"/>
    <lineage>
        <taxon>Eukaryota</taxon>
        <taxon>Metazoa</taxon>
        <taxon>Spiralia</taxon>
        <taxon>Lophotrochozoa</taxon>
        <taxon>Mollusca</taxon>
        <taxon>Bivalvia</taxon>
        <taxon>Autobranchia</taxon>
        <taxon>Pteriomorphia</taxon>
        <taxon>Mytilida</taxon>
        <taxon>Mytiloidea</taxon>
        <taxon>Mytilidae</taxon>
        <taxon>Mytilinae</taxon>
        <taxon>Mytilus</taxon>
    </lineage>
</organism>
<dbReference type="Pfam" id="PF00102">
    <property type="entry name" value="Y_phosphatase"/>
    <property type="match status" value="3"/>
</dbReference>
<evidence type="ECO:0000256" key="1">
    <source>
        <dbReference type="ARBA" id="ARBA00009580"/>
    </source>
</evidence>
<keyword evidence="10" id="KW-1185">Reference proteome</keyword>
<dbReference type="EC" id="3.1.3.48" evidence="2"/>
<dbReference type="AlphaFoldDB" id="A0A8S3TRJ6"/>
<dbReference type="InterPro" id="IPR000387">
    <property type="entry name" value="Tyr_Pase_dom"/>
</dbReference>
<gene>
    <name evidence="9" type="ORF">MEDL_46919</name>
</gene>
<dbReference type="InterPro" id="IPR002049">
    <property type="entry name" value="LE_dom"/>
</dbReference>
<dbReference type="InterPro" id="IPR029021">
    <property type="entry name" value="Prot-tyrosine_phosphatase-like"/>
</dbReference>
<dbReference type="GO" id="GO:0004725">
    <property type="term" value="F:protein tyrosine phosphatase activity"/>
    <property type="evidence" value="ECO:0007669"/>
    <property type="project" value="UniProtKB-EC"/>
</dbReference>
<dbReference type="CDD" id="cd00055">
    <property type="entry name" value="EGF_Lam"/>
    <property type="match status" value="1"/>
</dbReference>
<reference evidence="9" key="1">
    <citation type="submission" date="2021-03" db="EMBL/GenBank/DDBJ databases">
        <authorList>
            <person name="Bekaert M."/>
        </authorList>
    </citation>
    <scope>NUCLEOTIDE SEQUENCE</scope>
</reference>
<dbReference type="OrthoDB" id="5981934at2759"/>
<name>A0A8S3TRJ6_MYTED</name>
<dbReference type="PROSITE" id="PS50056">
    <property type="entry name" value="TYR_PHOSPHATASE_2"/>
    <property type="match status" value="2"/>
</dbReference>
<feature type="transmembrane region" description="Helical" evidence="6">
    <location>
        <begin position="67"/>
        <end position="89"/>
    </location>
</feature>
<dbReference type="Gene3D" id="3.90.190.10">
    <property type="entry name" value="Protein tyrosine phosphatase superfamily"/>
    <property type="match status" value="3"/>
</dbReference>
<dbReference type="SMART" id="SM00194">
    <property type="entry name" value="PTPc"/>
    <property type="match status" value="2"/>
</dbReference>
<keyword evidence="3 9" id="KW-0378">Hydrolase</keyword>
<evidence type="ECO:0000256" key="4">
    <source>
        <dbReference type="ARBA" id="ARBA00022912"/>
    </source>
</evidence>
<keyword evidence="6" id="KW-0472">Membrane</keyword>
<comment type="similarity">
    <text evidence="1">Belongs to the protein-tyrosine phosphatase family.</text>
</comment>
<keyword evidence="4" id="KW-0904">Protein phosphatase</keyword>
<evidence type="ECO:0000313" key="10">
    <source>
        <dbReference type="Proteomes" id="UP000683360"/>
    </source>
</evidence>
<comment type="caution">
    <text evidence="9">The sequence shown here is derived from an EMBL/GenBank/DDBJ whole genome shotgun (WGS) entry which is preliminary data.</text>
</comment>
<dbReference type="InterPro" id="IPR003595">
    <property type="entry name" value="Tyr_Pase_cat"/>
</dbReference>
<sequence>MLYLSVLFEGCPSTQYGPLCNRACPLNCHGPCDLETGHCKLGCSNGWTGEKCEQVRSELQNELNGTAIGGGIGAFIAIILIMIAGCFIYKRNLKSKTEKYSYKSKSISKTASRKRGTNNGNKYENSAITLDPDELTVYLKDTKETEVPFERDETVYNNVPTEQFAYKIKIGNLKDVINEKLKDEGFKKEYEILPKGLVRAHVEGSKEENKVKNRFLTTWPYDHSRIVLKGNTKTDYINASYIDNYDKEKAYIASQGPKSNTVRDFWHMIWQENVGKIVMVTQLKEGRREKCIQYWPAAVNDPMIVDTYRLTMTEEKEHTIYVYRRITISNHKDTNERERSIHQYHFTQWPDHGVPDSIKLVHFYRKVKRDHCDQNEPMVVHCSAGLGRTGTFIAIDAIYEHGKKVEHVDIMEYVQMMRKDRMNMIQTHEQYETVFEALLELFTVPETAIPKNDFCKYIEDQECKTLPKNQKVYKREFQTLEAMRPSYPASKFTAANLKENIPKNSVKNILPYDDFRPYLMSHGKTRNDYINAVIILGYRDENRFFVTQCPLKDTVVDFWTMNAKLWLGKSETLTIGDFTILLDEEYNVDELKIALKYKKQQEKRTINVFTISDWQGATLPSTKMMVDLLKSVADSWNSQKCPITVVCRDGCTKSGLFISLCLIFDKMKIDEEVDVFQVVRNIQTRRPEFFKNCEQYEYCYKCIKELLEAESMYANT</sequence>
<dbReference type="InterPro" id="IPR050348">
    <property type="entry name" value="Protein-Tyr_Phosphatase"/>
</dbReference>
<keyword evidence="6" id="KW-0812">Transmembrane</keyword>
<dbReference type="CDD" id="cd00047">
    <property type="entry name" value="PTPc"/>
    <property type="match status" value="1"/>
</dbReference>
<evidence type="ECO:0000259" key="7">
    <source>
        <dbReference type="PROSITE" id="PS50055"/>
    </source>
</evidence>
<evidence type="ECO:0000256" key="5">
    <source>
        <dbReference type="ARBA" id="ARBA00051722"/>
    </source>
</evidence>
<feature type="domain" description="Tyrosine specific protein phosphatases" evidence="8">
    <location>
        <begin position="358"/>
        <end position="432"/>
    </location>
</feature>
<dbReference type="SMART" id="SM00404">
    <property type="entry name" value="PTPc_motif"/>
    <property type="match status" value="2"/>
</dbReference>
<comment type="catalytic activity">
    <reaction evidence="5">
        <text>O-phospho-L-tyrosyl-[protein] + H2O = L-tyrosyl-[protein] + phosphate</text>
        <dbReference type="Rhea" id="RHEA:10684"/>
        <dbReference type="Rhea" id="RHEA-COMP:10136"/>
        <dbReference type="Rhea" id="RHEA-COMP:20101"/>
        <dbReference type="ChEBI" id="CHEBI:15377"/>
        <dbReference type="ChEBI" id="CHEBI:43474"/>
        <dbReference type="ChEBI" id="CHEBI:46858"/>
        <dbReference type="ChEBI" id="CHEBI:61978"/>
        <dbReference type="EC" id="3.1.3.48"/>
    </reaction>
</comment>
<evidence type="ECO:0000256" key="3">
    <source>
        <dbReference type="ARBA" id="ARBA00022801"/>
    </source>
</evidence>
<protein>
    <recommendedName>
        <fullName evidence="2">protein-tyrosine-phosphatase</fullName>
        <ecNumber evidence="2">3.1.3.48</ecNumber>
    </recommendedName>
</protein>
<dbReference type="EMBL" id="CAJPWZ010002229">
    <property type="protein sequence ID" value="CAG2234273.1"/>
    <property type="molecule type" value="Genomic_DNA"/>
</dbReference>
<dbReference type="PANTHER" id="PTHR19134">
    <property type="entry name" value="RECEPTOR-TYPE TYROSINE-PROTEIN PHOSPHATASE"/>
    <property type="match status" value="1"/>
</dbReference>
<evidence type="ECO:0000256" key="6">
    <source>
        <dbReference type="SAM" id="Phobius"/>
    </source>
</evidence>
<feature type="domain" description="Tyrosine specific protein phosphatases" evidence="8">
    <location>
        <begin position="623"/>
        <end position="697"/>
    </location>
</feature>
<feature type="domain" description="Tyrosine-protein phosphatase" evidence="7">
    <location>
        <begin position="186"/>
        <end position="441"/>
    </location>
</feature>
<dbReference type="Proteomes" id="UP000683360">
    <property type="component" value="Unassembled WGS sequence"/>
</dbReference>
<evidence type="ECO:0000256" key="2">
    <source>
        <dbReference type="ARBA" id="ARBA00013064"/>
    </source>
</evidence>
<feature type="domain" description="Tyrosine-protein phosphatase" evidence="7">
    <location>
        <begin position="473"/>
        <end position="706"/>
    </location>
</feature>
<evidence type="ECO:0000313" key="9">
    <source>
        <dbReference type="EMBL" id="CAG2234273.1"/>
    </source>
</evidence>
<keyword evidence="6" id="KW-1133">Transmembrane helix</keyword>
<dbReference type="PANTHER" id="PTHR19134:SF562">
    <property type="entry name" value="PROTEIN-TYROSINE-PHOSPHATASE"/>
    <property type="match status" value="1"/>
</dbReference>
<dbReference type="PROSITE" id="PS50055">
    <property type="entry name" value="TYR_PHOSPHATASE_PTP"/>
    <property type="match status" value="2"/>
</dbReference>
<evidence type="ECO:0000259" key="8">
    <source>
        <dbReference type="PROSITE" id="PS50056"/>
    </source>
</evidence>
<dbReference type="InterPro" id="IPR000242">
    <property type="entry name" value="PTP_cat"/>
</dbReference>
<dbReference type="SUPFAM" id="SSF52799">
    <property type="entry name" value="(Phosphotyrosine protein) phosphatases II"/>
    <property type="match status" value="2"/>
</dbReference>
<dbReference type="PRINTS" id="PR00700">
    <property type="entry name" value="PRTYPHPHTASE"/>
</dbReference>
<dbReference type="FunFam" id="3.90.190.10:FF:000102">
    <property type="entry name" value="Receptor-type tyrosine-protein phosphatase"/>
    <property type="match status" value="1"/>
</dbReference>
<dbReference type="InterPro" id="IPR016130">
    <property type="entry name" value="Tyr_Pase_AS"/>
</dbReference>
<proteinExistence type="inferred from homology"/>